<evidence type="ECO:0000313" key="2">
    <source>
        <dbReference type="Proteomes" id="UP001227831"/>
    </source>
</evidence>
<reference evidence="1 2" key="1">
    <citation type="journal article" date="2023" name="Int. J. Syst. Evol. Microbiol.">
        <title>Lactiplantibacillus brownii sp. nov., a novel psychrotolerant species isolated from sauerkraut.</title>
        <authorList>
            <person name="Heng Y.C."/>
            <person name="Silvaraju S."/>
            <person name="Lee J.K.Y."/>
            <person name="Kittelmann S."/>
        </authorList>
    </citation>
    <scope>NUCLEOTIDE SEQUENCE [LARGE SCALE GENOMIC DNA]</scope>
    <source>
        <strain evidence="1 2">WILCCON 0030</strain>
    </source>
</reference>
<keyword evidence="2" id="KW-1185">Reference proteome</keyword>
<name>A0ABU1A9N0_9LACO</name>
<proteinExistence type="predicted"/>
<protein>
    <submittedName>
        <fullName evidence="1">Uncharacterized protein</fullName>
    </submittedName>
</protein>
<accession>A0ABU1A9N0</accession>
<comment type="caution">
    <text evidence="1">The sequence shown here is derived from an EMBL/GenBank/DDBJ whole genome shotgun (WGS) entry which is preliminary data.</text>
</comment>
<dbReference type="EMBL" id="JAVCWF010000001">
    <property type="protein sequence ID" value="MDQ7937070.1"/>
    <property type="molecule type" value="Genomic_DNA"/>
</dbReference>
<dbReference type="Proteomes" id="UP001227831">
    <property type="component" value="Unassembled WGS sequence"/>
</dbReference>
<organism evidence="1 2">
    <name type="scientific">Lactiplantibacillus brownii</name>
    <dbReference type="NCBI Taxonomy" id="3069269"/>
    <lineage>
        <taxon>Bacteria</taxon>
        <taxon>Bacillati</taxon>
        <taxon>Bacillota</taxon>
        <taxon>Bacilli</taxon>
        <taxon>Lactobacillales</taxon>
        <taxon>Lactobacillaceae</taxon>
        <taxon>Lactiplantibacillus</taxon>
    </lineage>
</organism>
<gene>
    <name evidence="1" type="ORF">RA086_05440</name>
</gene>
<dbReference type="RefSeq" id="WP_308702847.1">
    <property type="nucleotide sequence ID" value="NZ_AP027463.1"/>
</dbReference>
<sequence>MMTTQSDFDKFSSLNKPRYDFTKYTSISAPKKQTADAIPLLTLGSRKAFFNRPCKELLSGFRFVTFGYYDGKLLLTFKRNGEGDDGASKLSVLGKYTLQTGFGYPAKILGQQTDAINLDVFVYKFKLTMVDQQHAVIDLKEVNSKTRKQAK</sequence>
<evidence type="ECO:0000313" key="1">
    <source>
        <dbReference type="EMBL" id="MDQ7937070.1"/>
    </source>
</evidence>